<dbReference type="Proteomes" id="UP000887013">
    <property type="component" value="Unassembled WGS sequence"/>
</dbReference>
<reference evidence="1" key="1">
    <citation type="submission" date="2020-08" db="EMBL/GenBank/DDBJ databases">
        <title>Multicomponent nature underlies the extraordinary mechanical properties of spider dragline silk.</title>
        <authorList>
            <person name="Kono N."/>
            <person name="Nakamura H."/>
            <person name="Mori M."/>
            <person name="Yoshida Y."/>
            <person name="Ohtoshi R."/>
            <person name="Malay A.D."/>
            <person name="Moran D.A.P."/>
            <person name="Tomita M."/>
            <person name="Numata K."/>
            <person name="Arakawa K."/>
        </authorList>
    </citation>
    <scope>NUCLEOTIDE SEQUENCE</scope>
</reference>
<proteinExistence type="predicted"/>
<evidence type="ECO:0000313" key="2">
    <source>
        <dbReference type="Proteomes" id="UP000887013"/>
    </source>
</evidence>
<organism evidence="1 2">
    <name type="scientific">Nephila pilipes</name>
    <name type="common">Giant wood spider</name>
    <name type="synonym">Nephila maculata</name>
    <dbReference type="NCBI Taxonomy" id="299642"/>
    <lineage>
        <taxon>Eukaryota</taxon>
        <taxon>Metazoa</taxon>
        <taxon>Ecdysozoa</taxon>
        <taxon>Arthropoda</taxon>
        <taxon>Chelicerata</taxon>
        <taxon>Arachnida</taxon>
        <taxon>Araneae</taxon>
        <taxon>Araneomorphae</taxon>
        <taxon>Entelegynae</taxon>
        <taxon>Araneoidea</taxon>
        <taxon>Nephilidae</taxon>
        <taxon>Nephila</taxon>
    </lineage>
</organism>
<dbReference type="AlphaFoldDB" id="A0A8X6R2E9"/>
<feature type="non-terminal residue" evidence="1">
    <location>
        <position position="100"/>
    </location>
</feature>
<evidence type="ECO:0000313" key="1">
    <source>
        <dbReference type="EMBL" id="GFU50766.1"/>
    </source>
</evidence>
<comment type="caution">
    <text evidence="1">The sequence shown here is derived from an EMBL/GenBank/DDBJ whole genome shotgun (WGS) entry which is preliminary data.</text>
</comment>
<dbReference type="EMBL" id="BMAW01038020">
    <property type="protein sequence ID" value="GFU50766.1"/>
    <property type="molecule type" value="Genomic_DNA"/>
</dbReference>
<sequence length="100" mass="11284">VPDPHDSVRTKTTSSSPGVFRYFSRLGNWAGWGMGSRSKNPLTADAGGLKRWQIFFFQRYALYFICLKSLLQRASGMFDFFPSIFCSKPVNTSSYGGKRP</sequence>
<keyword evidence="2" id="KW-1185">Reference proteome</keyword>
<accession>A0A8X6R2E9</accession>
<dbReference type="OrthoDB" id="6424813at2759"/>
<gene>
    <name evidence="1" type="primary">Sipa1l1</name>
    <name evidence="1" type="ORF">NPIL_364471</name>
</gene>
<name>A0A8X6R2E9_NEPPI</name>
<protein>
    <submittedName>
        <fullName evidence="1">Signal-induced proliferation-associated 1-like protein 1</fullName>
    </submittedName>
</protein>